<feature type="compositionally biased region" description="Basic residues" evidence="1">
    <location>
        <begin position="11"/>
        <end position="29"/>
    </location>
</feature>
<evidence type="ECO:0000313" key="3">
    <source>
        <dbReference type="Proteomes" id="UP000585474"/>
    </source>
</evidence>
<evidence type="ECO:0000313" key="2">
    <source>
        <dbReference type="EMBL" id="GFZ03569.1"/>
    </source>
</evidence>
<accession>A0A7J0FY02</accession>
<feature type="compositionally biased region" description="Basic and acidic residues" evidence="1">
    <location>
        <begin position="64"/>
        <end position="90"/>
    </location>
</feature>
<feature type="region of interest" description="Disordered" evidence="1">
    <location>
        <begin position="1"/>
        <end position="36"/>
    </location>
</feature>
<proteinExistence type="predicted"/>
<keyword evidence="3" id="KW-1185">Reference proteome</keyword>
<dbReference type="AlphaFoldDB" id="A0A7J0FY02"/>
<feature type="region of interest" description="Disordered" evidence="1">
    <location>
        <begin position="50"/>
        <end position="95"/>
    </location>
</feature>
<organism evidence="2 3">
    <name type="scientific">Actinidia rufa</name>
    <dbReference type="NCBI Taxonomy" id="165716"/>
    <lineage>
        <taxon>Eukaryota</taxon>
        <taxon>Viridiplantae</taxon>
        <taxon>Streptophyta</taxon>
        <taxon>Embryophyta</taxon>
        <taxon>Tracheophyta</taxon>
        <taxon>Spermatophyta</taxon>
        <taxon>Magnoliopsida</taxon>
        <taxon>eudicotyledons</taxon>
        <taxon>Gunneridae</taxon>
        <taxon>Pentapetalae</taxon>
        <taxon>asterids</taxon>
        <taxon>Ericales</taxon>
        <taxon>Actinidiaceae</taxon>
        <taxon>Actinidia</taxon>
    </lineage>
</organism>
<evidence type="ECO:0000256" key="1">
    <source>
        <dbReference type="SAM" id="MobiDB-lite"/>
    </source>
</evidence>
<comment type="caution">
    <text evidence="2">The sequence shown here is derived from an EMBL/GenBank/DDBJ whole genome shotgun (WGS) entry which is preliminary data.</text>
</comment>
<dbReference type="Proteomes" id="UP000585474">
    <property type="component" value="Unassembled WGS sequence"/>
</dbReference>
<reference evidence="2 3" key="1">
    <citation type="submission" date="2019-07" db="EMBL/GenBank/DDBJ databases">
        <title>De Novo Assembly of kiwifruit Actinidia rufa.</title>
        <authorList>
            <person name="Sugita-Konishi S."/>
            <person name="Sato K."/>
            <person name="Mori E."/>
            <person name="Abe Y."/>
            <person name="Kisaki G."/>
            <person name="Hamano K."/>
            <person name="Suezawa K."/>
            <person name="Otani M."/>
            <person name="Fukuda T."/>
            <person name="Manabe T."/>
            <person name="Gomi K."/>
            <person name="Tabuchi M."/>
            <person name="Akimitsu K."/>
            <person name="Kataoka I."/>
        </authorList>
    </citation>
    <scope>NUCLEOTIDE SEQUENCE [LARGE SCALE GENOMIC DNA]</scope>
    <source>
        <strain evidence="3">cv. Fuchu</strain>
    </source>
</reference>
<sequence>MEGVAAGEKKWRTRVKKKKENHTPKRKNRAPKEDGSLPFVSVAVKAAIAEEEDPQLTKNNVSEFESKPQPELGSEIKKAMREREGKDGGGGRDFWSGVAEEIREKVLIQWEAPQPTNRAPVVVWL</sequence>
<name>A0A7J0FY02_9ERIC</name>
<gene>
    <name evidence="2" type="ORF">Acr_16g0001930</name>
</gene>
<protein>
    <submittedName>
        <fullName evidence="2">Uncharacterized protein</fullName>
    </submittedName>
</protein>
<dbReference type="EMBL" id="BJWL01000016">
    <property type="protein sequence ID" value="GFZ03569.1"/>
    <property type="molecule type" value="Genomic_DNA"/>
</dbReference>